<dbReference type="FunFam" id="3.90.70.10:FF:000332">
    <property type="entry name" value="Cathepsin L1"/>
    <property type="match status" value="1"/>
</dbReference>
<dbReference type="InterPro" id="IPR013128">
    <property type="entry name" value="Peptidase_C1A"/>
</dbReference>
<dbReference type="SMART" id="SM00848">
    <property type="entry name" value="Inhibitor_I29"/>
    <property type="match status" value="1"/>
</dbReference>
<feature type="domain" description="Cathepsin propeptide inhibitor" evidence="5">
    <location>
        <begin position="52"/>
        <end position="122"/>
    </location>
</feature>
<dbReference type="InterPro" id="IPR025661">
    <property type="entry name" value="Pept_asp_AS"/>
</dbReference>
<protein>
    <submittedName>
        <fullName evidence="6">Uncharacterized protein</fullName>
    </submittedName>
</protein>
<dbReference type="InterPro" id="IPR039417">
    <property type="entry name" value="Peptidase_C1A_papain-like"/>
</dbReference>
<dbReference type="PROSITE" id="PS00640">
    <property type="entry name" value="THIOL_PROTEASE_ASN"/>
    <property type="match status" value="1"/>
</dbReference>
<dbReference type="EnsemblPlants" id="ORGLA01G0116500.1">
    <property type="protein sequence ID" value="ORGLA01G0116500.1"/>
    <property type="gene ID" value="ORGLA01G0116500"/>
</dbReference>
<evidence type="ECO:0000313" key="7">
    <source>
        <dbReference type="Proteomes" id="UP000007306"/>
    </source>
</evidence>
<evidence type="ECO:0000259" key="5">
    <source>
        <dbReference type="SMART" id="SM00848"/>
    </source>
</evidence>
<dbReference type="CDD" id="cd02248">
    <property type="entry name" value="Peptidase_C1A"/>
    <property type="match status" value="1"/>
</dbReference>
<dbReference type="Pfam" id="PF08246">
    <property type="entry name" value="Inhibitor_I29"/>
    <property type="match status" value="1"/>
</dbReference>
<name>I1NMS5_ORYGL</name>
<dbReference type="SMART" id="SM00645">
    <property type="entry name" value="Pept_C1"/>
    <property type="match status" value="1"/>
</dbReference>
<evidence type="ECO:0000256" key="3">
    <source>
        <dbReference type="SAM" id="SignalP"/>
    </source>
</evidence>
<dbReference type="PANTHER" id="PTHR12411">
    <property type="entry name" value="CYSTEINE PROTEASE FAMILY C1-RELATED"/>
    <property type="match status" value="1"/>
</dbReference>
<dbReference type="Gramene" id="ORGLA01G0116500.1">
    <property type="protein sequence ID" value="ORGLA01G0116500.1"/>
    <property type="gene ID" value="ORGLA01G0116500"/>
</dbReference>
<feature type="chain" id="PRO_5018694030" evidence="3">
    <location>
        <begin position="27"/>
        <end position="368"/>
    </location>
</feature>
<dbReference type="HOGENOM" id="CLU_012184_1_0_1"/>
<evidence type="ECO:0000256" key="1">
    <source>
        <dbReference type="ARBA" id="ARBA00008455"/>
    </source>
</evidence>
<dbReference type="InterPro" id="IPR038765">
    <property type="entry name" value="Papain-like_cys_pep_sf"/>
</dbReference>
<dbReference type="PRINTS" id="PR00705">
    <property type="entry name" value="PAPAIN"/>
</dbReference>
<dbReference type="STRING" id="4538.I1NMS5"/>
<feature type="domain" description="Peptidase C1A papain C-terminal" evidence="4">
    <location>
        <begin position="150"/>
        <end position="367"/>
    </location>
</feature>
<evidence type="ECO:0000256" key="2">
    <source>
        <dbReference type="ARBA" id="ARBA00023157"/>
    </source>
</evidence>
<keyword evidence="3" id="KW-0732">Signal</keyword>
<proteinExistence type="inferred from homology"/>
<reference evidence="6" key="1">
    <citation type="submission" date="2015-06" db="UniProtKB">
        <authorList>
            <consortium name="EnsemblPlants"/>
        </authorList>
    </citation>
    <scope>IDENTIFICATION</scope>
</reference>
<evidence type="ECO:0000259" key="4">
    <source>
        <dbReference type="SMART" id="SM00645"/>
    </source>
</evidence>
<accession>I1NMS5</accession>
<dbReference type="Proteomes" id="UP000007306">
    <property type="component" value="Chromosome 1"/>
</dbReference>
<dbReference type="Gene3D" id="3.90.70.10">
    <property type="entry name" value="Cysteine proteinases"/>
    <property type="match status" value="1"/>
</dbReference>
<sequence>MASSKPHLGLVLSITCLLLQLLLVAANPPPPPPPPLRRPSCDKSDREMRFMFSQWMSKYSKRYSCPEEQEKRYQVWKANTDFIGAFRSQTEISSGVGAFAPQTVTDSFVGMNLFGDLASGEFVRQFTGFNATGFVAPPPSPSPIPPRSWLPCCVDWRSSGAVTGVKLQGSCASCWAFAAVAAIEGLHRIKTGELVSLSEQVMVDCDTGSNGCGGGRSDTALGLVASRGGVTSEERYPYAGARGGCDVGKLLSDHSASVSGFAAVPPNDERQLALAVARQPVTVYIDASAPEFQFYKGGVYRGPCDPGRMNHAVTIVGYCENIGGDKYWIAKNSWSSDWGEQGYVYLAKDVWWPQGTCGLATSPFYPTA</sequence>
<dbReference type="InterPro" id="IPR013201">
    <property type="entry name" value="Prot_inhib_I29"/>
</dbReference>
<keyword evidence="2" id="KW-1015">Disulfide bond</keyword>
<keyword evidence="7" id="KW-1185">Reference proteome</keyword>
<dbReference type="Pfam" id="PF00112">
    <property type="entry name" value="Peptidase_C1"/>
    <property type="match status" value="1"/>
</dbReference>
<dbReference type="InterPro" id="IPR000668">
    <property type="entry name" value="Peptidase_C1A_C"/>
</dbReference>
<evidence type="ECO:0000313" key="6">
    <source>
        <dbReference type="EnsemblPlants" id="ORGLA01G0116500.1"/>
    </source>
</evidence>
<dbReference type="GO" id="GO:0006508">
    <property type="term" value="P:proteolysis"/>
    <property type="evidence" value="ECO:0007669"/>
    <property type="project" value="InterPro"/>
</dbReference>
<dbReference type="GO" id="GO:0008234">
    <property type="term" value="F:cysteine-type peptidase activity"/>
    <property type="evidence" value="ECO:0007669"/>
    <property type="project" value="InterPro"/>
</dbReference>
<dbReference type="eggNOG" id="KOG1543">
    <property type="taxonomic scope" value="Eukaryota"/>
</dbReference>
<reference evidence="6 7" key="2">
    <citation type="submission" date="2018-04" db="EMBL/GenBank/DDBJ databases">
        <title>OglaRS2 (Oryza glaberrima Reference Sequence Version 2).</title>
        <authorList>
            <person name="Zhang J."/>
            <person name="Kudrna D."/>
            <person name="Lee S."/>
            <person name="Talag J."/>
            <person name="Rajasekar S."/>
            <person name="Wing R.A."/>
        </authorList>
    </citation>
    <scope>NUCLEOTIDE SEQUENCE [LARGE SCALE GENOMIC DNA]</scope>
    <source>
        <strain evidence="6 7">cv. IRGC 96717</strain>
    </source>
</reference>
<dbReference type="SUPFAM" id="SSF54001">
    <property type="entry name" value="Cysteine proteinases"/>
    <property type="match status" value="1"/>
</dbReference>
<organism evidence="6 7">
    <name type="scientific">Oryza glaberrima</name>
    <name type="common">African rice</name>
    <dbReference type="NCBI Taxonomy" id="4538"/>
    <lineage>
        <taxon>Eukaryota</taxon>
        <taxon>Viridiplantae</taxon>
        <taxon>Streptophyta</taxon>
        <taxon>Embryophyta</taxon>
        <taxon>Tracheophyta</taxon>
        <taxon>Spermatophyta</taxon>
        <taxon>Magnoliopsida</taxon>
        <taxon>Liliopsida</taxon>
        <taxon>Poales</taxon>
        <taxon>Poaceae</taxon>
        <taxon>BOP clade</taxon>
        <taxon>Oryzoideae</taxon>
        <taxon>Oryzeae</taxon>
        <taxon>Oryzinae</taxon>
        <taxon>Oryza</taxon>
    </lineage>
</organism>
<comment type="similarity">
    <text evidence="1">Belongs to the peptidase C1 family.</text>
</comment>
<dbReference type="AlphaFoldDB" id="I1NMS5"/>
<feature type="signal peptide" evidence="3">
    <location>
        <begin position="1"/>
        <end position="26"/>
    </location>
</feature>
<dbReference type="OMA" id="DREMRFM"/>